<comment type="caution">
    <text evidence="2">The sequence shown here is derived from an EMBL/GenBank/DDBJ whole genome shotgun (WGS) entry which is preliminary data.</text>
</comment>
<dbReference type="AlphaFoldDB" id="A0A4Y9KSC3"/>
<name>A0A4Y9KSC3_9BRAD</name>
<organism evidence="2 3">
    <name type="scientific">Bradyrhizobium frederickii</name>
    <dbReference type="NCBI Taxonomy" id="2560054"/>
    <lineage>
        <taxon>Bacteria</taxon>
        <taxon>Pseudomonadati</taxon>
        <taxon>Pseudomonadota</taxon>
        <taxon>Alphaproteobacteria</taxon>
        <taxon>Hyphomicrobiales</taxon>
        <taxon>Nitrobacteraceae</taxon>
        <taxon>Bradyrhizobium</taxon>
    </lineage>
</organism>
<protein>
    <submittedName>
        <fullName evidence="2">Uncharacterized protein</fullName>
    </submittedName>
</protein>
<dbReference type="OrthoDB" id="8256192at2"/>
<evidence type="ECO:0000256" key="1">
    <source>
        <dbReference type="SAM" id="MobiDB-lite"/>
    </source>
</evidence>
<evidence type="ECO:0000313" key="2">
    <source>
        <dbReference type="EMBL" id="TFV30753.1"/>
    </source>
</evidence>
<reference evidence="2 3" key="1">
    <citation type="submission" date="2019-03" db="EMBL/GenBank/DDBJ databases">
        <title>Bradyrhizobium strains diversity isolated from Chamaecrista fasciculata.</title>
        <authorList>
            <person name="Urquiaga M.C.O."/>
            <person name="Hungria M."/>
            <person name="Delamuta J.R.M."/>
        </authorList>
    </citation>
    <scope>NUCLEOTIDE SEQUENCE [LARGE SCALE GENOMIC DNA]</scope>
    <source>
        <strain evidence="2 3">CNPSo 3424</strain>
    </source>
</reference>
<sequence>MASTARWSTSRTAAANDRARCSAQRTPRCIEGAEVSRQSASRHSGARHLARARNPSIHLLRREMDSGLALRAPRND</sequence>
<accession>A0A4Y9KSC3</accession>
<gene>
    <name evidence="2" type="ORF">E4K66_33205</name>
</gene>
<proteinExistence type="predicted"/>
<dbReference type="EMBL" id="SPQU01000026">
    <property type="protein sequence ID" value="TFV30753.1"/>
    <property type="molecule type" value="Genomic_DNA"/>
</dbReference>
<evidence type="ECO:0000313" key="3">
    <source>
        <dbReference type="Proteomes" id="UP000298225"/>
    </source>
</evidence>
<dbReference type="Proteomes" id="UP000298225">
    <property type="component" value="Unassembled WGS sequence"/>
</dbReference>
<feature type="region of interest" description="Disordered" evidence="1">
    <location>
        <begin position="1"/>
        <end position="54"/>
    </location>
</feature>
<keyword evidence="3" id="KW-1185">Reference proteome</keyword>
<feature type="compositionally biased region" description="Low complexity" evidence="1">
    <location>
        <begin position="1"/>
        <end position="15"/>
    </location>
</feature>